<dbReference type="Proteomes" id="UP001386955">
    <property type="component" value="Unassembled WGS sequence"/>
</dbReference>
<dbReference type="EMBL" id="JAYMYS010000001">
    <property type="protein sequence ID" value="KAK7410238.1"/>
    <property type="molecule type" value="Genomic_DNA"/>
</dbReference>
<organism evidence="1 2">
    <name type="scientific">Psophocarpus tetragonolobus</name>
    <name type="common">Winged bean</name>
    <name type="synonym">Dolichos tetragonolobus</name>
    <dbReference type="NCBI Taxonomy" id="3891"/>
    <lineage>
        <taxon>Eukaryota</taxon>
        <taxon>Viridiplantae</taxon>
        <taxon>Streptophyta</taxon>
        <taxon>Embryophyta</taxon>
        <taxon>Tracheophyta</taxon>
        <taxon>Spermatophyta</taxon>
        <taxon>Magnoliopsida</taxon>
        <taxon>eudicotyledons</taxon>
        <taxon>Gunneridae</taxon>
        <taxon>Pentapetalae</taxon>
        <taxon>rosids</taxon>
        <taxon>fabids</taxon>
        <taxon>Fabales</taxon>
        <taxon>Fabaceae</taxon>
        <taxon>Papilionoideae</taxon>
        <taxon>50 kb inversion clade</taxon>
        <taxon>NPAAA clade</taxon>
        <taxon>indigoferoid/millettioid clade</taxon>
        <taxon>Phaseoleae</taxon>
        <taxon>Psophocarpus</taxon>
    </lineage>
</organism>
<evidence type="ECO:0000313" key="2">
    <source>
        <dbReference type="Proteomes" id="UP001386955"/>
    </source>
</evidence>
<evidence type="ECO:0000313" key="1">
    <source>
        <dbReference type="EMBL" id="KAK7410238.1"/>
    </source>
</evidence>
<gene>
    <name evidence="1" type="ORF">VNO78_00865</name>
</gene>
<protein>
    <submittedName>
        <fullName evidence="1">Uncharacterized protein</fullName>
    </submittedName>
</protein>
<reference evidence="1 2" key="1">
    <citation type="submission" date="2024-01" db="EMBL/GenBank/DDBJ databases">
        <title>The genomes of 5 underutilized Papilionoideae crops provide insights into root nodulation and disease resistanc.</title>
        <authorList>
            <person name="Jiang F."/>
        </authorList>
    </citation>
    <scope>NUCLEOTIDE SEQUENCE [LARGE SCALE GENOMIC DNA]</scope>
    <source>
        <strain evidence="1">DUOXIRENSHENG_FW03</strain>
        <tissue evidence="1">Leaves</tissue>
    </source>
</reference>
<comment type="caution">
    <text evidence="1">The sequence shown here is derived from an EMBL/GenBank/DDBJ whole genome shotgun (WGS) entry which is preliminary data.</text>
</comment>
<name>A0AAN9XUC9_PSOTE</name>
<keyword evidence="2" id="KW-1185">Reference proteome</keyword>
<dbReference type="AlphaFoldDB" id="A0AAN9XUC9"/>
<sequence>MLRSQVPPIPEFPRYFPISEFFNHDVSWFENLLWEINYPCLSWKMKGHKDDDGPLHMVFGKIFRHCRDVLDSLILVVTGDEHRILAPCVILFDK</sequence>
<proteinExistence type="predicted"/>
<accession>A0AAN9XUC9</accession>